<evidence type="ECO:0000313" key="3">
    <source>
        <dbReference type="Proteomes" id="UP000293852"/>
    </source>
</evidence>
<name>A0A4Q7M5Y9_9MICO</name>
<comment type="caution">
    <text evidence="2">The sequence shown here is derived from an EMBL/GenBank/DDBJ whole genome shotgun (WGS) entry which is preliminary data.</text>
</comment>
<protein>
    <submittedName>
        <fullName evidence="2">Uncharacterized protein</fullName>
    </submittedName>
</protein>
<dbReference type="RefSeq" id="WP_130415863.1">
    <property type="nucleotide sequence ID" value="NZ_SGWX01000001.1"/>
</dbReference>
<feature type="chain" id="PRO_5038960973" evidence="1">
    <location>
        <begin position="24"/>
        <end position="105"/>
    </location>
</feature>
<keyword evidence="1" id="KW-0732">Signal</keyword>
<gene>
    <name evidence="2" type="ORF">EV386_2760</name>
</gene>
<feature type="signal peptide" evidence="1">
    <location>
        <begin position="1"/>
        <end position="23"/>
    </location>
</feature>
<evidence type="ECO:0000313" key="2">
    <source>
        <dbReference type="EMBL" id="RZS62427.1"/>
    </source>
</evidence>
<dbReference type="OrthoDB" id="4570135at2"/>
<dbReference type="Proteomes" id="UP000293852">
    <property type="component" value="Unassembled WGS sequence"/>
</dbReference>
<proteinExistence type="predicted"/>
<sequence>MASRHVWRVIGAAVAGASVPLSAGCASAGMTTCAEYASHDRSDRRNIVIEMIRDRGLDPGADTFAVVEVGREINLYCGMADSCRPAPARRDAPIVGGVHWSTFEE</sequence>
<reference evidence="2 3" key="1">
    <citation type="submission" date="2019-02" db="EMBL/GenBank/DDBJ databases">
        <title>Sequencing the genomes of 1000 actinobacteria strains.</title>
        <authorList>
            <person name="Klenk H.-P."/>
        </authorList>
    </citation>
    <scope>NUCLEOTIDE SEQUENCE [LARGE SCALE GENOMIC DNA]</scope>
    <source>
        <strain evidence="2 3">DSM 16932</strain>
    </source>
</reference>
<dbReference type="AlphaFoldDB" id="A0A4Q7M5Y9"/>
<organism evidence="2 3">
    <name type="scientific">Xylanimonas ulmi</name>
    <dbReference type="NCBI Taxonomy" id="228973"/>
    <lineage>
        <taxon>Bacteria</taxon>
        <taxon>Bacillati</taxon>
        <taxon>Actinomycetota</taxon>
        <taxon>Actinomycetes</taxon>
        <taxon>Micrococcales</taxon>
        <taxon>Promicromonosporaceae</taxon>
        <taxon>Xylanimonas</taxon>
    </lineage>
</organism>
<dbReference type="PROSITE" id="PS51257">
    <property type="entry name" value="PROKAR_LIPOPROTEIN"/>
    <property type="match status" value="1"/>
</dbReference>
<dbReference type="EMBL" id="SGWX01000001">
    <property type="protein sequence ID" value="RZS62427.1"/>
    <property type="molecule type" value="Genomic_DNA"/>
</dbReference>
<accession>A0A4Q7M5Y9</accession>
<evidence type="ECO:0000256" key="1">
    <source>
        <dbReference type="SAM" id="SignalP"/>
    </source>
</evidence>
<keyword evidence="3" id="KW-1185">Reference proteome</keyword>